<evidence type="ECO:0000259" key="2">
    <source>
        <dbReference type="Pfam" id="PF13229"/>
    </source>
</evidence>
<accession>A0A927UDI0</accession>
<keyword evidence="1" id="KW-0472">Membrane</keyword>
<dbReference type="SMART" id="SM00710">
    <property type="entry name" value="PbH1"/>
    <property type="match status" value="5"/>
</dbReference>
<reference evidence="3" key="1">
    <citation type="submission" date="2019-04" db="EMBL/GenBank/DDBJ databases">
        <title>Evolution of Biomass-Degrading Anaerobic Consortia Revealed by Metagenomics.</title>
        <authorList>
            <person name="Peng X."/>
        </authorList>
    </citation>
    <scope>NUCLEOTIDE SEQUENCE</scope>
    <source>
        <strain evidence="3">SIG311</strain>
    </source>
</reference>
<dbReference type="InterPro" id="IPR039448">
    <property type="entry name" value="Beta_helix"/>
</dbReference>
<dbReference type="InterPro" id="IPR006626">
    <property type="entry name" value="PbH1"/>
</dbReference>
<keyword evidence="1" id="KW-1133">Transmembrane helix</keyword>
<evidence type="ECO:0000256" key="1">
    <source>
        <dbReference type="SAM" id="Phobius"/>
    </source>
</evidence>
<evidence type="ECO:0000313" key="4">
    <source>
        <dbReference type="Proteomes" id="UP000766246"/>
    </source>
</evidence>
<dbReference type="Proteomes" id="UP000766246">
    <property type="component" value="Unassembled WGS sequence"/>
</dbReference>
<dbReference type="Pfam" id="PF13229">
    <property type="entry name" value="Beta_helix"/>
    <property type="match status" value="1"/>
</dbReference>
<dbReference type="InterPro" id="IPR011050">
    <property type="entry name" value="Pectin_lyase_fold/virulence"/>
</dbReference>
<keyword evidence="1" id="KW-0812">Transmembrane</keyword>
<dbReference type="InterPro" id="IPR012334">
    <property type="entry name" value="Pectin_lyas_fold"/>
</dbReference>
<sequence>MYSYFKLYKQKIISISLIICFILFCYINAILNINKTKIIDNDIPLNSPNIEALFYVRSASGSSELDTCTCIGDGLLSTNESITSDEDAVKKYILTSPDYTNYLPEGSTITWDTITANGSTMAVLGSVTSKNKVVPTIREYHQNDNYAPYVKQVRALVNPKKVYYFSTTGRDKNNGLSPDSPKKDPTEYIKAGNCKCLLKSGDTFYSYYGYNPNSNLVISTYGGNERACLSLIRRNIGPINNYDSSKNIYKVSLDKNSKDIGWLRINGTKTWKKVLSFNNLVNDKEYYVDRPNKCVYIKSMNNLEGQTVDYSCNWNGMNINGKQNLIIENIELSNAGSHGIHITSSSNVLINNCFIHDIGGAIQEGNNVKFGNGIEVWANACNNIIIYKNIINDCFDAGITAQIDKSQNKNTNDIYIINNLIERTNYGFECFHNSPQYTIKNLVVENNILLDSKDITGGYRLTFSSTDYTGFLCLWEYANANCNINITNNFGFKTQNYVASYTWKSAVKPPINYKDNLFITFKDPAIKNISNYTGDDTQYEIVEEGTELYNQYKELADSLKANYLSNKISE</sequence>
<dbReference type="EMBL" id="SVER01000031">
    <property type="protein sequence ID" value="MBE5920395.1"/>
    <property type="molecule type" value="Genomic_DNA"/>
</dbReference>
<dbReference type="SUPFAM" id="SSF51126">
    <property type="entry name" value="Pectin lyase-like"/>
    <property type="match status" value="1"/>
</dbReference>
<feature type="domain" description="Right handed beta helix" evidence="2">
    <location>
        <begin position="310"/>
        <end position="456"/>
    </location>
</feature>
<gene>
    <name evidence="3" type="ORF">E7272_11215</name>
</gene>
<name>A0A927UDI0_9FIRM</name>
<protein>
    <submittedName>
        <fullName evidence="3">Right-handed parallel beta-helix repeat-containing protein</fullName>
    </submittedName>
</protein>
<organism evidence="3 4">
    <name type="scientific">Pseudobutyrivibrio ruminis</name>
    <dbReference type="NCBI Taxonomy" id="46206"/>
    <lineage>
        <taxon>Bacteria</taxon>
        <taxon>Bacillati</taxon>
        <taxon>Bacillota</taxon>
        <taxon>Clostridia</taxon>
        <taxon>Lachnospirales</taxon>
        <taxon>Lachnospiraceae</taxon>
        <taxon>Pseudobutyrivibrio</taxon>
    </lineage>
</organism>
<feature type="transmembrane region" description="Helical" evidence="1">
    <location>
        <begin position="12"/>
        <end position="31"/>
    </location>
</feature>
<proteinExistence type="predicted"/>
<evidence type="ECO:0000313" key="3">
    <source>
        <dbReference type="EMBL" id="MBE5920395.1"/>
    </source>
</evidence>
<dbReference type="AlphaFoldDB" id="A0A927UDI0"/>
<comment type="caution">
    <text evidence="3">The sequence shown here is derived from an EMBL/GenBank/DDBJ whole genome shotgun (WGS) entry which is preliminary data.</text>
</comment>
<dbReference type="Gene3D" id="2.160.20.10">
    <property type="entry name" value="Single-stranded right-handed beta-helix, Pectin lyase-like"/>
    <property type="match status" value="1"/>
</dbReference>